<protein>
    <submittedName>
        <fullName evidence="2">Uncharacterized protein</fullName>
    </submittedName>
</protein>
<dbReference type="EMBL" id="BPLR01002352">
    <property type="protein sequence ID" value="GIX72849.1"/>
    <property type="molecule type" value="Genomic_DNA"/>
</dbReference>
<evidence type="ECO:0000256" key="1">
    <source>
        <dbReference type="SAM" id="MobiDB-lite"/>
    </source>
</evidence>
<feature type="compositionally biased region" description="Polar residues" evidence="1">
    <location>
        <begin position="67"/>
        <end position="79"/>
    </location>
</feature>
<evidence type="ECO:0000313" key="2">
    <source>
        <dbReference type="EMBL" id="GIX72849.1"/>
    </source>
</evidence>
<comment type="caution">
    <text evidence="2">The sequence shown here is derived from an EMBL/GenBank/DDBJ whole genome shotgun (WGS) entry which is preliminary data.</text>
</comment>
<keyword evidence="3" id="KW-1185">Reference proteome</keyword>
<proteinExistence type="predicted"/>
<sequence length="88" mass="10145">MTNDNISEKSFIYTKHSVGEDATYVIKNKLYGCRKGRSLKHEIDKLPITASTQETVFILQFHHKPQSDPTFAKQSQNSRYRGLRSAWA</sequence>
<dbReference type="AlphaFoldDB" id="A0AAV4MJV9"/>
<name>A0AAV4MJV9_CAEEX</name>
<evidence type="ECO:0000313" key="3">
    <source>
        <dbReference type="Proteomes" id="UP001054945"/>
    </source>
</evidence>
<dbReference type="Proteomes" id="UP001054945">
    <property type="component" value="Unassembled WGS sequence"/>
</dbReference>
<gene>
    <name evidence="2" type="ORF">CEXT_753941</name>
</gene>
<reference evidence="2 3" key="1">
    <citation type="submission" date="2021-06" db="EMBL/GenBank/DDBJ databases">
        <title>Caerostris extrusa draft genome.</title>
        <authorList>
            <person name="Kono N."/>
            <person name="Arakawa K."/>
        </authorList>
    </citation>
    <scope>NUCLEOTIDE SEQUENCE [LARGE SCALE GENOMIC DNA]</scope>
</reference>
<organism evidence="2 3">
    <name type="scientific">Caerostris extrusa</name>
    <name type="common">Bark spider</name>
    <name type="synonym">Caerostris bankana</name>
    <dbReference type="NCBI Taxonomy" id="172846"/>
    <lineage>
        <taxon>Eukaryota</taxon>
        <taxon>Metazoa</taxon>
        <taxon>Ecdysozoa</taxon>
        <taxon>Arthropoda</taxon>
        <taxon>Chelicerata</taxon>
        <taxon>Arachnida</taxon>
        <taxon>Araneae</taxon>
        <taxon>Araneomorphae</taxon>
        <taxon>Entelegynae</taxon>
        <taxon>Araneoidea</taxon>
        <taxon>Araneidae</taxon>
        <taxon>Caerostris</taxon>
    </lineage>
</organism>
<feature type="region of interest" description="Disordered" evidence="1">
    <location>
        <begin position="66"/>
        <end position="88"/>
    </location>
</feature>
<accession>A0AAV4MJV9</accession>